<feature type="domain" description="Calcineurin-like phosphoesterase" evidence="4">
    <location>
        <begin position="181"/>
        <end position="352"/>
    </location>
</feature>
<name>A0A1M6TR37_9BACT</name>
<dbReference type="Proteomes" id="UP000185812">
    <property type="component" value="Unassembled WGS sequence"/>
</dbReference>
<dbReference type="InterPro" id="IPR004843">
    <property type="entry name" value="Calcineurin-like_PHP"/>
</dbReference>
<dbReference type="STRING" id="633813.SAMN04488087_1498"/>
<dbReference type="PANTHER" id="PTHR31302">
    <property type="entry name" value="TRANSMEMBRANE PROTEIN WITH METALLOPHOSPHOESTERASE DOMAIN-RELATED"/>
    <property type="match status" value="1"/>
</dbReference>
<dbReference type="EMBL" id="FRAU01000004">
    <property type="protein sequence ID" value="SHK59407.1"/>
    <property type="molecule type" value="Genomic_DNA"/>
</dbReference>
<dbReference type="GO" id="GO:0008758">
    <property type="term" value="F:UDP-2,3-diacylglucosamine hydrolase activity"/>
    <property type="evidence" value="ECO:0007669"/>
    <property type="project" value="TreeGrafter"/>
</dbReference>
<keyword evidence="6" id="KW-1185">Reference proteome</keyword>
<dbReference type="Pfam" id="PF00149">
    <property type="entry name" value="Metallophos"/>
    <property type="match status" value="1"/>
</dbReference>
<accession>A0A1M6TR37</accession>
<dbReference type="OrthoDB" id="9780884at2"/>
<evidence type="ECO:0000313" key="6">
    <source>
        <dbReference type="Proteomes" id="UP000185812"/>
    </source>
</evidence>
<evidence type="ECO:0000256" key="1">
    <source>
        <dbReference type="ARBA" id="ARBA00022723"/>
    </source>
</evidence>
<dbReference type="CDD" id="cd07385">
    <property type="entry name" value="MPP_YkuE_C"/>
    <property type="match status" value="1"/>
</dbReference>
<keyword evidence="3" id="KW-0812">Transmembrane</keyword>
<organism evidence="5 6">
    <name type="scientific">Rhodothermus profundi</name>
    <dbReference type="NCBI Taxonomy" id="633813"/>
    <lineage>
        <taxon>Bacteria</taxon>
        <taxon>Pseudomonadati</taxon>
        <taxon>Rhodothermota</taxon>
        <taxon>Rhodothermia</taxon>
        <taxon>Rhodothermales</taxon>
        <taxon>Rhodothermaceae</taxon>
        <taxon>Rhodothermus</taxon>
    </lineage>
</organism>
<keyword evidence="1" id="KW-0479">Metal-binding</keyword>
<dbReference type="InterPro" id="IPR051158">
    <property type="entry name" value="Metallophosphoesterase_sf"/>
</dbReference>
<dbReference type="SUPFAM" id="SSF56300">
    <property type="entry name" value="Metallo-dependent phosphatases"/>
    <property type="match status" value="1"/>
</dbReference>
<evidence type="ECO:0000259" key="4">
    <source>
        <dbReference type="Pfam" id="PF00149"/>
    </source>
</evidence>
<evidence type="ECO:0000256" key="3">
    <source>
        <dbReference type="SAM" id="Phobius"/>
    </source>
</evidence>
<dbReference type="InterPro" id="IPR029052">
    <property type="entry name" value="Metallo-depent_PP-like"/>
</dbReference>
<sequence>MGRFVLFSVGLVLVTLAIDGYVYLHWRRFAQSRPALRWTLTLYRLLLWIMPLALPGYFLLFRWWEVEPKLARALFFGSWAFYYVPKVPIALVLLVKDGMQQLVRLAMRLRSRPAPLESSTTQTNTARRMSRAEFLQKLGWSAAALPFLAVGNGVLRTRYDFTVHRVSLPVPDLPRALEGLTIGQISDLHAGSFFDDRPAHEAVDLLLALKPDLIVITGDYVNHEADELPLILPALQKLKAELGVWGCLGNHDHYAHTPDVVRRLHEQTPLRLLINAHHTFRIDGARLHLIGTDNTGFRQRFADLPRALAGLEADPNGEEFRLLLAHDPSFWDLEVRPGYPDIDLMLCGHTHGGQIGIELGPLRWGLARLVYERWAGLYVEPAPTPRGRQYLYVNRGVGTVGPPLRLGIRPEITLLTLHRA</sequence>
<dbReference type="PANTHER" id="PTHR31302:SF31">
    <property type="entry name" value="PHOSPHODIESTERASE YAEI"/>
    <property type="match status" value="1"/>
</dbReference>
<feature type="transmembrane region" description="Helical" evidence="3">
    <location>
        <begin position="70"/>
        <end position="95"/>
    </location>
</feature>
<keyword evidence="3" id="KW-0472">Membrane</keyword>
<keyword evidence="3" id="KW-1133">Transmembrane helix</keyword>
<keyword evidence="2" id="KW-0378">Hydrolase</keyword>
<dbReference type="GO" id="GO:0009245">
    <property type="term" value="P:lipid A biosynthetic process"/>
    <property type="evidence" value="ECO:0007669"/>
    <property type="project" value="TreeGrafter"/>
</dbReference>
<dbReference type="AlphaFoldDB" id="A0A1M6TR37"/>
<protein>
    <recommendedName>
        <fullName evidence="4">Calcineurin-like phosphoesterase domain-containing protein</fullName>
    </recommendedName>
</protein>
<feature type="transmembrane region" description="Helical" evidence="3">
    <location>
        <begin position="45"/>
        <end position="64"/>
    </location>
</feature>
<proteinExistence type="predicted"/>
<dbReference type="GO" id="GO:0046872">
    <property type="term" value="F:metal ion binding"/>
    <property type="evidence" value="ECO:0007669"/>
    <property type="project" value="UniProtKB-KW"/>
</dbReference>
<dbReference type="Gene3D" id="3.60.21.10">
    <property type="match status" value="1"/>
</dbReference>
<reference evidence="6" key="1">
    <citation type="submission" date="2016-11" db="EMBL/GenBank/DDBJ databases">
        <authorList>
            <person name="Varghese N."/>
            <person name="Submissions S."/>
        </authorList>
    </citation>
    <scope>NUCLEOTIDE SEQUENCE [LARGE SCALE GENOMIC DNA]</scope>
    <source>
        <strain evidence="6">DSM 22212</strain>
    </source>
</reference>
<evidence type="ECO:0000256" key="2">
    <source>
        <dbReference type="ARBA" id="ARBA00022801"/>
    </source>
</evidence>
<dbReference type="GO" id="GO:0016020">
    <property type="term" value="C:membrane"/>
    <property type="evidence" value="ECO:0007669"/>
    <property type="project" value="GOC"/>
</dbReference>
<evidence type="ECO:0000313" key="5">
    <source>
        <dbReference type="EMBL" id="SHK59407.1"/>
    </source>
</evidence>
<feature type="transmembrane region" description="Helical" evidence="3">
    <location>
        <begin position="6"/>
        <end position="24"/>
    </location>
</feature>
<dbReference type="RefSeq" id="WP_072715352.1">
    <property type="nucleotide sequence ID" value="NZ_FRAU01000004.1"/>
</dbReference>
<gene>
    <name evidence="5" type="ORF">SAMN04488087_1498</name>
</gene>